<dbReference type="EMBL" id="SDPQ02000002">
    <property type="protein sequence ID" value="KAA1397204.1"/>
    <property type="molecule type" value="Genomic_DNA"/>
</dbReference>
<keyword evidence="3" id="KW-1185">Reference proteome</keyword>
<evidence type="ECO:0008006" key="4">
    <source>
        <dbReference type="Google" id="ProtNLM"/>
    </source>
</evidence>
<dbReference type="AlphaFoldDB" id="A0A5M4FCZ0"/>
<accession>A0A5M4FCZ0</accession>
<feature type="transmembrane region" description="Helical" evidence="1">
    <location>
        <begin position="113"/>
        <end position="133"/>
    </location>
</feature>
<evidence type="ECO:0000256" key="1">
    <source>
        <dbReference type="SAM" id="Phobius"/>
    </source>
</evidence>
<proteinExistence type="predicted"/>
<keyword evidence="1" id="KW-0472">Membrane</keyword>
<comment type="caution">
    <text evidence="2">The sequence shown here is derived from an EMBL/GenBank/DDBJ whole genome shotgun (WGS) entry which is preliminary data.</text>
</comment>
<dbReference type="RefSeq" id="WP_149688690.1">
    <property type="nucleotide sequence ID" value="NZ_SDPQ02000002.1"/>
</dbReference>
<dbReference type="Proteomes" id="UP000380867">
    <property type="component" value="Unassembled WGS sequence"/>
</dbReference>
<dbReference type="OrthoDB" id="4566092at2"/>
<evidence type="ECO:0000313" key="3">
    <source>
        <dbReference type="Proteomes" id="UP000380867"/>
    </source>
</evidence>
<sequence>MNTTTADTTTATTGPVTLKTALLLDAAVTGANGLAYVAGAAVLDSLLGPSPTHFVLIGAFLAVCATILAVTGTRRPIPRGWATFAAEVNVAWAIGSVAVVAFGWLDLTTTGEVWTLMQAALVAVFATLQLTALRRTP</sequence>
<protein>
    <recommendedName>
        <fullName evidence="4">Integral membrane protein</fullName>
    </recommendedName>
</protein>
<name>A0A5M4FCZ0_9ACTN</name>
<reference evidence="2" key="1">
    <citation type="submission" date="2019-09" db="EMBL/GenBank/DDBJ databases">
        <authorList>
            <person name="Li J."/>
        </authorList>
    </citation>
    <scope>NUCLEOTIDE SEQUENCE [LARGE SCALE GENOMIC DNA]</scope>
    <source>
        <strain evidence="2">JCM 14732</strain>
    </source>
</reference>
<evidence type="ECO:0000313" key="2">
    <source>
        <dbReference type="EMBL" id="KAA1397204.1"/>
    </source>
</evidence>
<gene>
    <name evidence="2" type="ORF">ESP70_007325</name>
</gene>
<organism evidence="2 3">
    <name type="scientific">Aeromicrobium ginsengisoli</name>
    <dbReference type="NCBI Taxonomy" id="363867"/>
    <lineage>
        <taxon>Bacteria</taxon>
        <taxon>Bacillati</taxon>
        <taxon>Actinomycetota</taxon>
        <taxon>Actinomycetes</taxon>
        <taxon>Propionibacteriales</taxon>
        <taxon>Nocardioidaceae</taxon>
        <taxon>Aeromicrobium</taxon>
    </lineage>
</organism>
<feature type="transmembrane region" description="Helical" evidence="1">
    <location>
        <begin position="84"/>
        <end position="107"/>
    </location>
</feature>
<keyword evidence="1" id="KW-0812">Transmembrane</keyword>
<feature type="transmembrane region" description="Helical" evidence="1">
    <location>
        <begin position="53"/>
        <end position="72"/>
    </location>
</feature>
<keyword evidence="1" id="KW-1133">Transmembrane helix</keyword>